<proteinExistence type="inferred from homology"/>
<keyword evidence="2" id="KW-0378">Hydrolase</keyword>
<comment type="similarity">
    <text evidence="1">Belongs to the peptidase S33 family.</text>
</comment>
<evidence type="ECO:0000259" key="4">
    <source>
        <dbReference type="Pfam" id="PF00561"/>
    </source>
</evidence>
<feature type="signal peptide" evidence="3">
    <location>
        <begin position="1"/>
        <end position="20"/>
    </location>
</feature>
<protein>
    <recommendedName>
        <fullName evidence="8">AB hydrolase-1 domain-containing protein</fullName>
    </recommendedName>
</protein>
<evidence type="ECO:0000256" key="3">
    <source>
        <dbReference type="SAM" id="SignalP"/>
    </source>
</evidence>
<evidence type="ECO:0000313" key="7">
    <source>
        <dbReference type="Proteomes" id="UP000827133"/>
    </source>
</evidence>
<dbReference type="InterPro" id="IPR000073">
    <property type="entry name" value="AB_hydrolase_1"/>
</dbReference>
<accession>A0A9P8IIH7</accession>
<dbReference type="Pfam" id="PF08386">
    <property type="entry name" value="Abhydrolase_4"/>
    <property type="match status" value="1"/>
</dbReference>
<dbReference type="KEGG" id="fmu:J7337_011497"/>
<dbReference type="EMBL" id="JAHBCI010000009">
    <property type="protein sequence ID" value="KAG9496716.1"/>
    <property type="molecule type" value="Genomic_DNA"/>
</dbReference>
<dbReference type="PANTHER" id="PTHR43248">
    <property type="entry name" value="2-SUCCINYL-6-HYDROXY-2,4-CYCLOHEXADIENE-1-CARBOXYLATE SYNTHASE"/>
    <property type="match status" value="1"/>
</dbReference>
<dbReference type="GeneID" id="68319353"/>
<dbReference type="Proteomes" id="UP000827133">
    <property type="component" value="Unassembled WGS sequence"/>
</dbReference>
<dbReference type="PANTHER" id="PTHR43248:SF25">
    <property type="entry name" value="AB HYDROLASE-1 DOMAIN-CONTAINING PROTEIN-RELATED"/>
    <property type="match status" value="1"/>
</dbReference>
<dbReference type="InterPro" id="IPR013595">
    <property type="entry name" value="Pept_S33_TAP-like_C"/>
</dbReference>
<dbReference type="AlphaFoldDB" id="A0A9P8IIH7"/>
<dbReference type="RefSeq" id="XP_044675716.1">
    <property type="nucleotide sequence ID" value="XM_044829041.1"/>
</dbReference>
<dbReference type="GO" id="GO:0016787">
    <property type="term" value="F:hydrolase activity"/>
    <property type="evidence" value="ECO:0007669"/>
    <property type="project" value="UniProtKB-KW"/>
</dbReference>
<organism evidence="6 7">
    <name type="scientific">Fusarium musae</name>
    <dbReference type="NCBI Taxonomy" id="1042133"/>
    <lineage>
        <taxon>Eukaryota</taxon>
        <taxon>Fungi</taxon>
        <taxon>Dikarya</taxon>
        <taxon>Ascomycota</taxon>
        <taxon>Pezizomycotina</taxon>
        <taxon>Sordariomycetes</taxon>
        <taxon>Hypocreomycetidae</taxon>
        <taxon>Hypocreales</taxon>
        <taxon>Nectriaceae</taxon>
        <taxon>Fusarium</taxon>
    </lineage>
</organism>
<dbReference type="InterPro" id="IPR029058">
    <property type="entry name" value="AB_hydrolase_fold"/>
</dbReference>
<dbReference type="Gene3D" id="3.40.50.1820">
    <property type="entry name" value="alpha/beta hydrolase"/>
    <property type="match status" value="1"/>
</dbReference>
<comment type="caution">
    <text evidence="6">The sequence shown here is derived from an EMBL/GenBank/DDBJ whole genome shotgun (WGS) entry which is preliminary data.</text>
</comment>
<gene>
    <name evidence="6" type="ORF">J7337_011497</name>
</gene>
<feature type="domain" description="AB hydrolase-1" evidence="4">
    <location>
        <begin position="110"/>
        <end position="268"/>
    </location>
</feature>
<evidence type="ECO:0008006" key="8">
    <source>
        <dbReference type="Google" id="ProtNLM"/>
    </source>
</evidence>
<evidence type="ECO:0000256" key="1">
    <source>
        <dbReference type="ARBA" id="ARBA00010088"/>
    </source>
</evidence>
<name>A0A9P8IIH7_9HYPO</name>
<keyword evidence="3" id="KW-0732">Signal</keyword>
<feature type="domain" description="Peptidase S33 tripeptidyl aminopeptidase-like C-terminal" evidence="5">
    <location>
        <begin position="431"/>
        <end position="501"/>
    </location>
</feature>
<dbReference type="InterPro" id="IPR051601">
    <property type="entry name" value="Serine_prot/Carboxylest_S33"/>
</dbReference>
<sequence>MKVISIIPIHLFLFLHCIHAIYLPKDDAPDILIPAHQNFDEPVQLRLKWTPCNLGVQEFKKLEKNKAFECSPLDVPLDYTNLSRGTTTLNLIKLKAPKQSKTDKLYKGSIIVNFGGPGVSGVETLLQMDPDSALSMFGGGYDIVSFDPRGTGKTLVPPEDNGTLTQMVKEFIYTAQDSSYFLNESEAITEHLISDGLNYISTFTESFLTKDEARRFRGTAFVARDVAEIALQIGNRINYWGISYGTVVGQVLAGMFPDRIARMLLDGNLLADDYVDNLGLDSTRDAEKALYHFYDECMAAANDSCHSANKLPKKRDDFHEVLNRVFMVCTGVGGGLGSAKSLALSIGVLGALYSIDGYLWLDELIDTTLEGNSSMCSQSPGFGNSTTWNPLEDLAHQAIWCSDATFRAETPGEVFSLFQDDQAKDNPFFLSELLQASVCFRWNTHAAEAINLTSLSRVKTRVPILLVNGKYDPVTPLGNARKISARFPGSQVVVHNGVGVSIISCLELMVILTETHSMASRPILQIALEIL</sequence>
<dbReference type="SUPFAM" id="SSF53474">
    <property type="entry name" value="alpha/beta-Hydrolases"/>
    <property type="match status" value="1"/>
</dbReference>
<keyword evidence="7" id="KW-1185">Reference proteome</keyword>
<evidence type="ECO:0000259" key="5">
    <source>
        <dbReference type="Pfam" id="PF08386"/>
    </source>
</evidence>
<dbReference type="Pfam" id="PF00561">
    <property type="entry name" value="Abhydrolase_1"/>
    <property type="match status" value="1"/>
</dbReference>
<evidence type="ECO:0000256" key="2">
    <source>
        <dbReference type="ARBA" id="ARBA00022801"/>
    </source>
</evidence>
<feature type="chain" id="PRO_5040187841" description="AB hydrolase-1 domain-containing protein" evidence="3">
    <location>
        <begin position="21"/>
        <end position="531"/>
    </location>
</feature>
<reference evidence="6" key="1">
    <citation type="journal article" date="2021" name="Mol. Plant Microbe Interact.">
        <title>Telomere to telomere genome assembly of Fusarium musae F31, causal agent of crown rot disease of banana.</title>
        <authorList>
            <person name="Degradi L."/>
            <person name="Tava V."/>
            <person name="Kunova A."/>
            <person name="Cortesi P."/>
            <person name="Saracchi M."/>
            <person name="Pasquali M."/>
        </authorList>
    </citation>
    <scope>NUCLEOTIDE SEQUENCE</scope>
    <source>
        <strain evidence="6">F31</strain>
    </source>
</reference>
<evidence type="ECO:0000313" key="6">
    <source>
        <dbReference type="EMBL" id="KAG9496716.1"/>
    </source>
</evidence>